<dbReference type="Proteomes" id="UP001595969">
    <property type="component" value="Unassembled WGS sequence"/>
</dbReference>
<name>A0ABV9N022_9ENTE</name>
<dbReference type="RefSeq" id="WP_204653693.1">
    <property type="nucleotide sequence ID" value="NZ_JAFBFD010000012.1"/>
</dbReference>
<dbReference type="EMBL" id="JBHSGS010000057">
    <property type="protein sequence ID" value="MFC4720163.1"/>
    <property type="molecule type" value="Genomic_DNA"/>
</dbReference>
<organism evidence="1 2">
    <name type="scientific">Enterococcus lemanii</name>
    <dbReference type="NCBI Taxonomy" id="1159752"/>
    <lineage>
        <taxon>Bacteria</taxon>
        <taxon>Bacillati</taxon>
        <taxon>Bacillota</taxon>
        <taxon>Bacilli</taxon>
        <taxon>Lactobacillales</taxon>
        <taxon>Enterococcaceae</taxon>
        <taxon>Enterococcus</taxon>
    </lineage>
</organism>
<protein>
    <submittedName>
        <fullName evidence="1">Uncharacterized protein</fullName>
    </submittedName>
</protein>
<reference evidence="2" key="1">
    <citation type="journal article" date="2019" name="Int. J. Syst. Evol. Microbiol.">
        <title>The Global Catalogue of Microorganisms (GCM) 10K type strain sequencing project: providing services to taxonomists for standard genome sequencing and annotation.</title>
        <authorList>
            <consortium name="The Broad Institute Genomics Platform"/>
            <consortium name="The Broad Institute Genome Sequencing Center for Infectious Disease"/>
            <person name="Wu L."/>
            <person name="Ma J."/>
        </authorList>
    </citation>
    <scope>NUCLEOTIDE SEQUENCE [LARGE SCALE GENOMIC DNA]</scope>
    <source>
        <strain evidence="2">CGMCC 1.19032</strain>
    </source>
</reference>
<gene>
    <name evidence="1" type="ORF">ACFO5I_10545</name>
</gene>
<evidence type="ECO:0000313" key="2">
    <source>
        <dbReference type="Proteomes" id="UP001595969"/>
    </source>
</evidence>
<sequence>MNKNILNQDSIEKKSLNFIKNNLRKEDCFGLTDKQFIQLRRWLEQAKLNTYSTKFPDFSFDNSFIEHFEIPFSSKDKKGTRQLHYYKILIVFKFKTKKVHI</sequence>
<keyword evidence="2" id="KW-1185">Reference proteome</keyword>
<proteinExistence type="predicted"/>
<comment type="caution">
    <text evidence="1">The sequence shown here is derived from an EMBL/GenBank/DDBJ whole genome shotgun (WGS) entry which is preliminary data.</text>
</comment>
<accession>A0ABV9N022</accession>
<evidence type="ECO:0000313" key="1">
    <source>
        <dbReference type="EMBL" id="MFC4720163.1"/>
    </source>
</evidence>